<evidence type="ECO:0000313" key="15">
    <source>
        <dbReference type="EMBL" id="KAG7599066.1"/>
    </source>
</evidence>
<dbReference type="InterPro" id="IPR041469">
    <property type="entry name" value="Subtilisin-like_FN3"/>
</dbReference>
<keyword evidence="3" id="KW-0479">Metal-binding</keyword>
<dbReference type="GO" id="GO:0004252">
    <property type="term" value="F:serine-type endopeptidase activity"/>
    <property type="evidence" value="ECO:0007669"/>
    <property type="project" value="UniProtKB-UniRule"/>
</dbReference>
<dbReference type="Pfam" id="PF05922">
    <property type="entry name" value="Inhibitor_I9"/>
    <property type="match status" value="1"/>
</dbReference>
<keyword evidence="2 11" id="KW-0645">Protease</keyword>
<dbReference type="FunFam" id="3.30.70.80:FF:000002">
    <property type="entry name" value="Subtilisin-like protease SBT5.3"/>
    <property type="match status" value="1"/>
</dbReference>
<dbReference type="FunFam" id="2.60.40.2310:FF:000001">
    <property type="entry name" value="Subtilisin-like protease SBT1.5"/>
    <property type="match status" value="1"/>
</dbReference>
<reference evidence="15 16" key="1">
    <citation type="submission" date="2020-12" db="EMBL/GenBank/DDBJ databases">
        <title>Concerted genomic and epigenomic changes stabilize Arabidopsis allopolyploids.</title>
        <authorList>
            <person name="Chen Z."/>
        </authorList>
    </citation>
    <scope>NUCLEOTIDE SEQUENCE [LARGE SCALE GENOMIC DNA]</scope>
    <source>
        <strain evidence="15">As9502</strain>
        <tissue evidence="15">Leaf</tissue>
    </source>
</reference>
<organism evidence="15 16">
    <name type="scientific">Arabidopsis suecica</name>
    <name type="common">Swedish thale-cress</name>
    <name type="synonym">Cardaminopsis suecica</name>
    <dbReference type="NCBI Taxonomy" id="45249"/>
    <lineage>
        <taxon>Eukaryota</taxon>
        <taxon>Viridiplantae</taxon>
        <taxon>Streptophyta</taxon>
        <taxon>Embryophyta</taxon>
        <taxon>Tracheophyta</taxon>
        <taxon>Spermatophyta</taxon>
        <taxon>Magnoliopsida</taxon>
        <taxon>eudicotyledons</taxon>
        <taxon>Gunneridae</taxon>
        <taxon>Pentapetalae</taxon>
        <taxon>rosids</taxon>
        <taxon>malvids</taxon>
        <taxon>Brassicales</taxon>
        <taxon>Brassicaceae</taxon>
        <taxon>Camelineae</taxon>
        <taxon>Arabidopsis</taxon>
    </lineage>
</organism>
<evidence type="ECO:0000256" key="4">
    <source>
        <dbReference type="ARBA" id="ARBA00022729"/>
    </source>
</evidence>
<keyword evidence="5 10" id="KW-0863">Zinc-finger</keyword>
<evidence type="ECO:0000259" key="14">
    <source>
        <dbReference type="PROSITE" id="PS50808"/>
    </source>
</evidence>
<keyword evidence="4" id="KW-0732">Signal</keyword>
<evidence type="ECO:0000256" key="6">
    <source>
        <dbReference type="ARBA" id="ARBA00022801"/>
    </source>
</evidence>
<keyword evidence="9" id="KW-0325">Glycoprotein</keyword>
<comment type="caution">
    <text evidence="15">The sequence shown here is derived from an EMBL/GenBank/DDBJ whole genome shotgun (WGS) entry which is preliminary data.</text>
</comment>
<dbReference type="PROSITE" id="PS50808">
    <property type="entry name" value="ZF_BED"/>
    <property type="match status" value="1"/>
</dbReference>
<dbReference type="Proteomes" id="UP000694251">
    <property type="component" value="Chromosome 6"/>
</dbReference>
<evidence type="ECO:0000256" key="1">
    <source>
        <dbReference type="ARBA" id="ARBA00011073"/>
    </source>
</evidence>
<name>A0A8T2CL61_ARASU</name>
<dbReference type="SMART" id="SM00614">
    <property type="entry name" value="ZnF_BED"/>
    <property type="match status" value="1"/>
</dbReference>
<evidence type="ECO:0000256" key="5">
    <source>
        <dbReference type="ARBA" id="ARBA00022771"/>
    </source>
</evidence>
<evidence type="ECO:0000256" key="2">
    <source>
        <dbReference type="ARBA" id="ARBA00022670"/>
    </source>
</evidence>
<dbReference type="Pfam" id="PF00082">
    <property type="entry name" value="Peptidase_S8"/>
    <property type="match status" value="1"/>
</dbReference>
<sequence>MMPTYMGFWIYVRSVDLETQKVIDAANAEYDLSKFDGGGTSKSRKRPSIDIDDDDDVENDIDKGKTSAPEPKKRKQYADYWEHFTVIMKTGKTGKSEERAQCNHCKADYAYNPHKNGTKSYNRHMEKCKVKLRNVDIGKMMVNSEARLQARKIDHMVFREMVAKCIIQHGLPFAYVEYERVRLVWKYLNADVKFISRNTAATDVYKFYENETENLKRELAHLLGRISFTSDLWTAITQEGYMCLTAHYVDRNWKLNNKIIAFCAFPPPHTGMHVAMEILQKWKDWGIEKKCSPSPHILNIIVQIELKDIGPTLHKIRESIKYVQASEKREILFAKCVEAKDDGDLDFGCMTKTPILVAICLMLALNIAAETKVHIVYLGERQHDDPDYVTESHHQMLWSILGSKEAAHDSMVYSYRHGFSAFAAKLTDSQVIQLSELPEVFHVIRDRFYELQTTRTWDYLKHTSRHPKNLLNQTNMGDKVIIGVVDSGIWPESESFSDNGLGPIPKRWKGSCVSKQSFNGSTVCNRKLIGAKYFISGLIGGADESNWNTTENPEYVSPRDFNGHGTHVAATAAGSFVADASYLALGRGTARGGAPRARIAMYKACWHLASIGTATCSAADMLKAIDEAIHDGVDVLSISTSFPIPLFPEVDARDAMAVGAFHAVAKGIPVVCSGGNAGPASQTVTNTAPWIITVAATTQDRSFPTLITLGNNITIVGQALYQGPDMDFTGLVYPEGPGTSNETFSGVCEDLAKNPARIIKEKIVLCFTKSTDYGTVIQAASDVFNLDGYGVIVARNPGYQINPCDGFPCLAVDYELGTDILFYIRSTRSPVAKIQPTRTLVGLPVATKVATFSSRGPSSISPAILKPDIAAPGVNILAATSPNDTFYDRGFAMKSGTSMSTPVVAGIVALLKSLHPHWSPAAIRSAIVTTAWRTDPSGEPIFADGSNRKLADPFDYGGGVVNSEKAAKPGLVYDMGVNDYVLYLCSVGYTDSSITRLVRKKTVCANPKPSVLDLNLPSITIPNLAKEVTITRTVTNVGPVGSVYKAVIEAPVGVNVTVTPRTLVFNTKTRKLSFKVRVITNHRVNTGYYFGSLTWTDSVHNVVIPVSVRTQILQRYYDEN</sequence>
<feature type="active site" description="Charge relay system" evidence="11">
    <location>
        <position position="898"/>
    </location>
</feature>
<evidence type="ECO:0000256" key="7">
    <source>
        <dbReference type="ARBA" id="ARBA00022825"/>
    </source>
</evidence>
<feature type="domain" description="BED-type" evidence="14">
    <location>
        <begin position="75"/>
        <end position="135"/>
    </location>
</feature>
<dbReference type="PROSITE" id="PS51892">
    <property type="entry name" value="SUBTILASE"/>
    <property type="match status" value="1"/>
</dbReference>
<dbReference type="InterPro" id="IPR023828">
    <property type="entry name" value="Peptidase_S8_Ser-AS"/>
</dbReference>
<dbReference type="EMBL" id="JAEFBJ010000006">
    <property type="protein sequence ID" value="KAG7599066.1"/>
    <property type="molecule type" value="Genomic_DNA"/>
</dbReference>
<dbReference type="CDD" id="cd02120">
    <property type="entry name" value="PA_subtilisin_like"/>
    <property type="match status" value="1"/>
</dbReference>
<accession>A0A8T2CL61</accession>
<keyword evidence="12" id="KW-0175">Coiled coil</keyword>
<dbReference type="GO" id="GO:0008270">
    <property type="term" value="F:zinc ion binding"/>
    <property type="evidence" value="ECO:0007669"/>
    <property type="project" value="UniProtKB-KW"/>
</dbReference>
<dbReference type="PROSITE" id="PS00138">
    <property type="entry name" value="SUBTILASE_SER"/>
    <property type="match status" value="1"/>
</dbReference>
<dbReference type="GO" id="GO:0006508">
    <property type="term" value="P:proteolysis"/>
    <property type="evidence" value="ECO:0007669"/>
    <property type="project" value="UniProtKB-KW"/>
</dbReference>
<feature type="compositionally biased region" description="Acidic residues" evidence="13">
    <location>
        <begin position="50"/>
        <end position="59"/>
    </location>
</feature>
<proteinExistence type="inferred from homology"/>
<dbReference type="FunFam" id="3.40.50.200:FF:000006">
    <property type="entry name" value="Subtilisin-like protease SBT1.5"/>
    <property type="match status" value="1"/>
</dbReference>
<gene>
    <name evidence="15" type="ORF">ISN44_As06g032590</name>
</gene>
<evidence type="ECO:0000256" key="13">
    <source>
        <dbReference type="SAM" id="MobiDB-lite"/>
    </source>
</evidence>
<evidence type="ECO:0000256" key="9">
    <source>
        <dbReference type="ARBA" id="ARBA00023180"/>
    </source>
</evidence>
<dbReference type="OrthoDB" id="206201at2759"/>
<comment type="similarity">
    <text evidence="1 11">Belongs to the peptidase S8 family.</text>
</comment>
<evidence type="ECO:0000256" key="10">
    <source>
        <dbReference type="PROSITE-ProRule" id="PRU00027"/>
    </source>
</evidence>
<dbReference type="InterPro" id="IPR010259">
    <property type="entry name" value="S8pro/Inhibitor_I9"/>
</dbReference>
<keyword evidence="8" id="KW-0862">Zinc</keyword>
<dbReference type="InterPro" id="IPR034197">
    <property type="entry name" value="Peptidases_S8_3"/>
</dbReference>
<dbReference type="AlphaFoldDB" id="A0A8T2CL61"/>
<dbReference type="PANTHER" id="PTHR10795">
    <property type="entry name" value="PROPROTEIN CONVERTASE SUBTILISIN/KEXIN"/>
    <property type="match status" value="1"/>
</dbReference>
<evidence type="ECO:0000256" key="8">
    <source>
        <dbReference type="ARBA" id="ARBA00022833"/>
    </source>
</evidence>
<dbReference type="InterPro" id="IPR045051">
    <property type="entry name" value="SBT"/>
</dbReference>
<dbReference type="CDD" id="cd04852">
    <property type="entry name" value="Peptidases_S8_3"/>
    <property type="match status" value="1"/>
</dbReference>
<evidence type="ECO:0000256" key="11">
    <source>
        <dbReference type="PROSITE-ProRule" id="PRU01240"/>
    </source>
</evidence>
<feature type="coiled-coil region" evidence="12">
    <location>
        <begin position="198"/>
        <end position="225"/>
    </location>
</feature>
<keyword evidence="16" id="KW-1185">Reference proteome</keyword>
<evidence type="ECO:0000256" key="3">
    <source>
        <dbReference type="ARBA" id="ARBA00022723"/>
    </source>
</evidence>
<dbReference type="InterPro" id="IPR003656">
    <property type="entry name" value="Znf_BED"/>
</dbReference>
<evidence type="ECO:0000313" key="16">
    <source>
        <dbReference type="Proteomes" id="UP000694251"/>
    </source>
</evidence>
<dbReference type="FunFam" id="3.50.30.30:FF:000005">
    <property type="entry name" value="subtilisin-like protease SBT1.5"/>
    <property type="match status" value="1"/>
</dbReference>
<evidence type="ECO:0000256" key="12">
    <source>
        <dbReference type="SAM" id="Coils"/>
    </source>
</evidence>
<dbReference type="Pfam" id="PF17766">
    <property type="entry name" value="fn3_6"/>
    <property type="match status" value="1"/>
</dbReference>
<keyword evidence="6 11" id="KW-0378">Hydrolase</keyword>
<dbReference type="GO" id="GO:0003677">
    <property type="term" value="F:DNA binding"/>
    <property type="evidence" value="ECO:0007669"/>
    <property type="project" value="InterPro"/>
</dbReference>
<dbReference type="InterPro" id="IPR000209">
    <property type="entry name" value="Peptidase_S8/S53_dom"/>
</dbReference>
<feature type="active site" description="Charge relay system" evidence="11">
    <location>
        <position position="486"/>
    </location>
</feature>
<protein>
    <submittedName>
        <fullName evidence="15">Peptidase S8/S53 domain superfamily</fullName>
    </submittedName>
</protein>
<feature type="active site" description="Charge relay system" evidence="11">
    <location>
        <position position="564"/>
    </location>
</feature>
<feature type="region of interest" description="Disordered" evidence="13">
    <location>
        <begin position="34"/>
        <end position="74"/>
    </location>
</feature>
<keyword evidence="7 11" id="KW-0720">Serine protease</keyword>